<proteinExistence type="predicted"/>
<gene>
    <name evidence="2" type="ORF">SAMN04488522_105513</name>
</gene>
<dbReference type="RefSeq" id="WP_073235355.1">
    <property type="nucleotide sequence ID" value="NZ_FQUQ01000005.1"/>
</dbReference>
<name>A0A1M5JUZ0_9SPHI</name>
<evidence type="ECO:0000259" key="1">
    <source>
        <dbReference type="Pfam" id="PF10020"/>
    </source>
</evidence>
<keyword evidence="3" id="KW-1185">Reference proteome</keyword>
<reference evidence="3" key="1">
    <citation type="submission" date="2016-11" db="EMBL/GenBank/DDBJ databases">
        <authorList>
            <person name="Varghese N."/>
            <person name="Submissions S."/>
        </authorList>
    </citation>
    <scope>NUCLEOTIDE SEQUENCE [LARGE SCALE GENOMIC DNA]</scope>
    <source>
        <strain evidence="3">DSM 16990</strain>
    </source>
</reference>
<dbReference type="InterPro" id="IPR019260">
    <property type="entry name" value="DUF2262"/>
</dbReference>
<dbReference type="STRING" id="288992.SAMN04488522_105513"/>
<dbReference type="AlphaFoldDB" id="A0A1M5JUZ0"/>
<dbReference type="OrthoDB" id="1151029at2"/>
<sequence>MIGWEFDDLMSVLQEARLGNPKRLNILLKANPLAVVSEDYSLLLLMRHFQVQYWNEERRVLNARPEDKFTQWGITIISSEESGGSQMNAYVPNNLTYTGLELRGKEVSIFTETETILTNVIELRRKMHFYGAFKEADLEETFKALNNEQYPTKTVSKPKAKDKTIENEVLGTLIYNEETGQYESEYAGEDGSFQVGIALTTPKKLEQLISFAAQQIREKTYKEMLLSMEAEMIELKNDVWIGEDENGQEEAPISVEEFRKRISISSIDFYEDGSASIYCKDDDVFFGHTIIVDVDEKGKYDSVTLAG</sequence>
<dbReference type="EMBL" id="FQUQ01000005">
    <property type="protein sequence ID" value="SHG44110.1"/>
    <property type="molecule type" value="Genomic_DNA"/>
</dbReference>
<dbReference type="Pfam" id="PF10020">
    <property type="entry name" value="DUF2262"/>
    <property type="match status" value="1"/>
</dbReference>
<evidence type="ECO:0000313" key="2">
    <source>
        <dbReference type="EMBL" id="SHG44110.1"/>
    </source>
</evidence>
<evidence type="ECO:0000313" key="3">
    <source>
        <dbReference type="Proteomes" id="UP000184287"/>
    </source>
</evidence>
<feature type="domain" description="DUF2262" evidence="1">
    <location>
        <begin position="168"/>
        <end position="302"/>
    </location>
</feature>
<dbReference type="Proteomes" id="UP000184287">
    <property type="component" value="Unassembled WGS sequence"/>
</dbReference>
<accession>A0A1M5JUZ0</accession>
<organism evidence="2 3">
    <name type="scientific">Pedobacter caeni</name>
    <dbReference type="NCBI Taxonomy" id="288992"/>
    <lineage>
        <taxon>Bacteria</taxon>
        <taxon>Pseudomonadati</taxon>
        <taxon>Bacteroidota</taxon>
        <taxon>Sphingobacteriia</taxon>
        <taxon>Sphingobacteriales</taxon>
        <taxon>Sphingobacteriaceae</taxon>
        <taxon>Pedobacter</taxon>
    </lineage>
</organism>
<protein>
    <recommendedName>
        <fullName evidence="1">DUF2262 domain-containing protein</fullName>
    </recommendedName>
</protein>